<name>A0A4Z2IA41_9TELE</name>
<proteinExistence type="predicted"/>
<dbReference type="AlphaFoldDB" id="A0A4Z2IA41"/>
<protein>
    <submittedName>
        <fullName evidence="1">Uncharacterized protein</fullName>
    </submittedName>
</protein>
<keyword evidence="2" id="KW-1185">Reference proteome</keyword>
<evidence type="ECO:0000313" key="2">
    <source>
        <dbReference type="Proteomes" id="UP000314294"/>
    </source>
</evidence>
<organism evidence="1 2">
    <name type="scientific">Liparis tanakae</name>
    <name type="common">Tanaka's snailfish</name>
    <dbReference type="NCBI Taxonomy" id="230148"/>
    <lineage>
        <taxon>Eukaryota</taxon>
        <taxon>Metazoa</taxon>
        <taxon>Chordata</taxon>
        <taxon>Craniata</taxon>
        <taxon>Vertebrata</taxon>
        <taxon>Euteleostomi</taxon>
        <taxon>Actinopterygii</taxon>
        <taxon>Neopterygii</taxon>
        <taxon>Teleostei</taxon>
        <taxon>Neoteleostei</taxon>
        <taxon>Acanthomorphata</taxon>
        <taxon>Eupercaria</taxon>
        <taxon>Perciformes</taxon>
        <taxon>Cottioidei</taxon>
        <taxon>Cottales</taxon>
        <taxon>Liparidae</taxon>
        <taxon>Liparis</taxon>
    </lineage>
</organism>
<dbReference type="Proteomes" id="UP000314294">
    <property type="component" value="Unassembled WGS sequence"/>
</dbReference>
<sequence length="86" mass="9144">MLLSVDTVGGDLMTLSGEPAQHDLVTFEPYGILAVGAPGSMGRTLPSSERSGAQRGGCIRVLNPHDVTALLRMIRFISGTLRHRSP</sequence>
<reference evidence="1 2" key="1">
    <citation type="submission" date="2019-03" db="EMBL/GenBank/DDBJ databases">
        <title>First draft genome of Liparis tanakae, snailfish: a comprehensive survey of snailfish specific genes.</title>
        <authorList>
            <person name="Kim W."/>
            <person name="Song I."/>
            <person name="Jeong J.-H."/>
            <person name="Kim D."/>
            <person name="Kim S."/>
            <person name="Ryu S."/>
            <person name="Song J.Y."/>
            <person name="Lee S.K."/>
        </authorList>
    </citation>
    <scope>NUCLEOTIDE SEQUENCE [LARGE SCALE GENOMIC DNA]</scope>
    <source>
        <tissue evidence="1">Muscle</tissue>
    </source>
</reference>
<dbReference type="EMBL" id="SRLO01000110">
    <property type="protein sequence ID" value="TNN74848.1"/>
    <property type="molecule type" value="Genomic_DNA"/>
</dbReference>
<comment type="caution">
    <text evidence="1">The sequence shown here is derived from an EMBL/GenBank/DDBJ whole genome shotgun (WGS) entry which is preliminary data.</text>
</comment>
<evidence type="ECO:0000313" key="1">
    <source>
        <dbReference type="EMBL" id="TNN74848.1"/>
    </source>
</evidence>
<accession>A0A4Z2IA41</accession>
<gene>
    <name evidence="1" type="ORF">EYF80_014948</name>
</gene>